<feature type="domain" description="SpoVT-AbrB" evidence="2">
    <location>
        <begin position="1"/>
        <end position="41"/>
    </location>
</feature>
<evidence type="ECO:0000313" key="4">
    <source>
        <dbReference type="Proteomes" id="UP000308230"/>
    </source>
</evidence>
<proteinExistence type="predicted"/>
<keyword evidence="1" id="KW-0238">DNA-binding</keyword>
<protein>
    <recommendedName>
        <fullName evidence="2">SpoVT-AbrB domain-containing protein</fullName>
    </recommendedName>
</protein>
<gene>
    <name evidence="3" type="ORF">FCL54_00870</name>
</gene>
<name>A0A5R9F9F2_9BACL</name>
<accession>A0A5R9F9F2</accession>
<organism evidence="3 4">
    <name type="scientific">Exobacillus caeni</name>
    <dbReference type="NCBI Taxonomy" id="2574798"/>
    <lineage>
        <taxon>Bacteria</taxon>
        <taxon>Bacillati</taxon>
        <taxon>Bacillota</taxon>
        <taxon>Bacilli</taxon>
        <taxon>Bacillales</taxon>
        <taxon>Guptibacillaceae</taxon>
        <taxon>Exobacillus</taxon>
    </lineage>
</organism>
<comment type="caution">
    <text evidence="3">The sequence shown here is derived from an EMBL/GenBank/DDBJ whole genome shotgun (WGS) entry which is preliminary data.</text>
</comment>
<dbReference type="InterPro" id="IPR007159">
    <property type="entry name" value="SpoVT-AbrB_dom"/>
</dbReference>
<evidence type="ECO:0000313" key="3">
    <source>
        <dbReference type="EMBL" id="TLS38896.1"/>
    </source>
</evidence>
<dbReference type="OrthoDB" id="2896971at2"/>
<dbReference type="Proteomes" id="UP000308230">
    <property type="component" value="Unassembled WGS sequence"/>
</dbReference>
<dbReference type="AlphaFoldDB" id="A0A5R9F9F2"/>
<evidence type="ECO:0000256" key="1">
    <source>
        <dbReference type="PROSITE-ProRule" id="PRU01076"/>
    </source>
</evidence>
<dbReference type="RefSeq" id="WP_138122190.1">
    <property type="nucleotide sequence ID" value="NZ_SWLG01000001.1"/>
</dbReference>
<dbReference type="EMBL" id="SWLG01000001">
    <property type="protein sequence ID" value="TLS38896.1"/>
    <property type="molecule type" value="Genomic_DNA"/>
</dbReference>
<dbReference type="PROSITE" id="PS51740">
    <property type="entry name" value="SPOVT_ABRB"/>
    <property type="match status" value="1"/>
</dbReference>
<dbReference type="GO" id="GO:0003677">
    <property type="term" value="F:DNA binding"/>
    <property type="evidence" value="ECO:0007669"/>
    <property type="project" value="UniProtKB-UniRule"/>
</dbReference>
<keyword evidence="4" id="KW-1185">Reference proteome</keyword>
<reference evidence="3 4" key="1">
    <citation type="submission" date="2019-04" db="EMBL/GenBank/DDBJ databases">
        <title>Bacillus caeni sp. nov., a bacterium isolated from mangrove sediment.</title>
        <authorList>
            <person name="Huang H."/>
            <person name="Mo K."/>
            <person name="Hu Y."/>
        </authorList>
    </citation>
    <scope>NUCLEOTIDE SEQUENCE [LARGE SCALE GENOMIC DNA]</scope>
    <source>
        <strain evidence="3 4">HB172195</strain>
    </source>
</reference>
<sequence length="89" mass="10390">MKRNKRFYIPAKWREEFDLQPGKDASITLHQDELWIQEPGEETDIVCTIGRGGSVLIPTEIVLLANFKNLQMFSVYVDREKRRVVLKAL</sequence>
<evidence type="ECO:0000259" key="2">
    <source>
        <dbReference type="PROSITE" id="PS51740"/>
    </source>
</evidence>